<protein>
    <submittedName>
        <fullName evidence="1">DUF523 domain-containing protein</fullName>
    </submittedName>
</protein>
<name>A0ABX7Q7H2_9BACT</name>
<dbReference type="PANTHER" id="PTHR30087">
    <property type="entry name" value="INNER MEMBRANE PROTEIN"/>
    <property type="match status" value="1"/>
</dbReference>
<evidence type="ECO:0000313" key="1">
    <source>
        <dbReference type="EMBL" id="QSV47324.1"/>
    </source>
</evidence>
<evidence type="ECO:0000313" key="2">
    <source>
        <dbReference type="Proteomes" id="UP000663651"/>
    </source>
</evidence>
<sequence>MPTPLPITIGISACLMGKKVRYDGSHKHDRYVADILGRFFRIIPVCPEVGCGLPVPREAMRLELDGGSLRLVTITTRIDHTDRMLAWCEHEVSELELENISGFVFKKNSPSSGLNDVPVYRMGMPDMVGRGLFANAVTERFPNLPVEEAEQLHDQALMENFIKRVFAYRR</sequence>
<dbReference type="EMBL" id="CP071382">
    <property type="protein sequence ID" value="QSV47324.1"/>
    <property type="molecule type" value="Genomic_DNA"/>
</dbReference>
<gene>
    <name evidence="1" type="ORF">JZM60_03810</name>
</gene>
<organism evidence="1 2">
    <name type="scientific">Geobacter benzoatilyticus</name>
    <dbReference type="NCBI Taxonomy" id="2815309"/>
    <lineage>
        <taxon>Bacteria</taxon>
        <taxon>Pseudomonadati</taxon>
        <taxon>Thermodesulfobacteriota</taxon>
        <taxon>Desulfuromonadia</taxon>
        <taxon>Geobacterales</taxon>
        <taxon>Geobacteraceae</taxon>
        <taxon>Geobacter</taxon>
    </lineage>
</organism>
<dbReference type="Pfam" id="PF04463">
    <property type="entry name" value="2-thiour_desulf"/>
    <property type="match status" value="1"/>
</dbReference>
<dbReference type="InterPro" id="IPR007553">
    <property type="entry name" value="2-thiour_desulf"/>
</dbReference>
<dbReference type="Proteomes" id="UP000663651">
    <property type="component" value="Chromosome"/>
</dbReference>
<reference evidence="1 2" key="1">
    <citation type="submission" date="2021-03" db="EMBL/GenBank/DDBJ databases">
        <title>Geobacter metallireducens gen. nov. sp. nov., a microorganism capable of coupling the complete oxidation of organic compounds to the reduction of iron and other metals.</title>
        <authorList>
            <person name="Li Y."/>
        </authorList>
    </citation>
    <scope>NUCLEOTIDE SEQUENCE [LARGE SCALE GENOMIC DNA]</scope>
    <source>
        <strain evidence="1 2">Jerry-YX</strain>
    </source>
</reference>
<proteinExistence type="predicted"/>
<accession>A0ABX7Q7H2</accession>
<keyword evidence="2" id="KW-1185">Reference proteome</keyword>
<dbReference type="PANTHER" id="PTHR30087:SF0">
    <property type="entry name" value="INNER MEMBRANE PROTEIN"/>
    <property type="match status" value="1"/>
</dbReference>